<protein>
    <submittedName>
        <fullName evidence="3">Transposable element Tcb1 transposase</fullName>
    </submittedName>
</protein>
<evidence type="ECO:0000313" key="4">
    <source>
        <dbReference type="Proteomes" id="UP000276215"/>
    </source>
</evidence>
<dbReference type="Pfam" id="PF13358">
    <property type="entry name" value="DDE_3"/>
    <property type="match status" value="1"/>
</dbReference>
<evidence type="ECO:0000259" key="2">
    <source>
        <dbReference type="Pfam" id="PF13358"/>
    </source>
</evidence>
<evidence type="ECO:0000256" key="1">
    <source>
        <dbReference type="SAM" id="MobiDB-lite"/>
    </source>
</evidence>
<name>A0A3N4K8H9_9PEZI</name>
<organism evidence="3 4">
    <name type="scientific">Choiromyces venosus 120613-1</name>
    <dbReference type="NCBI Taxonomy" id="1336337"/>
    <lineage>
        <taxon>Eukaryota</taxon>
        <taxon>Fungi</taxon>
        <taxon>Dikarya</taxon>
        <taxon>Ascomycota</taxon>
        <taxon>Pezizomycotina</taxon>
        <taxon>Pezizomycetes</taxon>
        <taxon>Pezizales</taxon>
        <taxon>Tuberaceae</taxon>
        <taxon>Choiromyces</taxon>
    </lineage>
</organism>
<dbReference type="AlphaFoldDB" id="A0A3N4K8H9"/>
<evidence type="ECO:0000313" key="3">
    <source>
        <dbReference type="EMBL" id="RPB02245.1"/>
    </source>
</evidence>
<proteinExistence type="predicted"/>
<dbReference type="InterPro" id="IPR038717">
    <property type="entry name" value="Tc1-like_DDE_dom"/>
</dbReference>
<dbReference type="GO" id="GO:0003676">
    <property type="term" value="F:nucleic acid binding"/>
    <property type="evidence" value="ECO:0007669"/>
    <property type="project" value="InterPro"/>
</dbReference>
<feature type="region of interest" description="Disordered" evidence="1">
    <location>
        <begin position="1"/>
        <end position="30"/>
    </location>
</feature>
<dbReference type="Gene3D" id="3.30.420.10">
    <property type="entry name" value="Ribonuclease H-like superfamily/Ribonuclease H"/>
    <property type="match status" value="1"/>
</dbReference>
<dbReference type="EMBL" id="ML120368">
    <property type="protein sequence ID" value="RPB02245.1"/>
    <property type="molecule type" value="Genomic_DNA"/>
</dbReference>
<keyword evidence="4" id="KW-1185">Reference proteome</keyword>
<reference evidence="3 4" key="1">
    <citation type="journal article" date="2018" name="Nat. Ecol. Evol.">
        <title>Pezizomycetes genomes reveal the molecular basis of ectomycorrhizal truffle lifestyle.</title>
        <authorList>
            <person name="Murat C."/>
            <person name="Payen T."/>
            <person name="Noel B."/>
            <person name="Kuo A."/>
            <person name="Morin E."/>
            <person name="Chen J."/>
            <person name="Kohler A."/>
            <person name="Krizsan K."/>
            <person name="Balestrini R."/>
            <person name="Da Silva C."/>
            <person name="Montanini B."/>
            <person name="Hainaut M."/>
            <person name="Levati E."/>
            <person name="Barry K.W."/>
            <person name="Belfiori B."/>
            <person name="Cichocki N."/>
            <person name="Clum A."/>
            <person name="Dockter R.B."/>
            <person name="Fauchery L."/>
            <person name="Guy J."/>
            <person name="Iotti M."/>
            <person name="Le Tacon F."/>
            <person name="Lindquist E.A."/>
            <person name="Lipzen A."/>
            <person name="Malagnac F."/>
            <person name="Mello A."/>
            <person name="Molinier V."/>
            <person name="Miyauchi S."/>
            <person name="Poulain J."/>
            <person name="Riccioni C."/>
            <person name="Rubini A."/>
            <person name="Sitrit Y."/>
            <person name="Splivallo R."/>
            <person name="Traeger S."/>
            <person name="Wang M."/>
            <person name="Zifcakova L."/>
            <person name="Wipf D."/>
            <person name="Zambonelli A."/>
            <person name="Paolocci F."/>
            <person name="Nowrousian M."/>
            <person name="Ottonello S."/>
            <person name="Baldrian P."/>
            <person name="Spatafora J.W."/>
            <person name="Henrissat B."/>
            <person name="Nagy L.G."/>
            <person name="Aury J.M."/>
            <person name="Wincker P."/>
            <person name="Grigoriev I.V."/>
            <person name="Bonfante P."/>
            <person name="Martin F.M."/>
        </authorList>
    </citation>
    <scope>NUCLEOTIDE SEQUENCE [LARGE SCALE GENOMIC DNA]</scope>
    <source>
        <strain evidence="3 4">120613-1</strain>
    </source>
</reference>
<gene>
    <name evidence="3" type="ORF">L873DRAFT_1673792</name>
</gene>
<sequence>MEDNAPAHDAGFTNWEREKQGVPKVDWPPNSPDFNPIKRIWWLMKHQISRLQGCE</sequence>
<feature type="domain" description="Tc1-like transposase DDE" evidence="2">
    <location>
        <begin position="3"/>
        <end position="50"/>
    </location>
</feature>
<dbReference type="Proteomes" id="UP000276215">
    <property type="component" value="Unassembled WGS sequence"/>
</dbReference>
<dbReference type="InterPro" id="IPR036397">
    <property type="entry name" value="RNaseH_sf"/>
</dbReference>
<accession>A0A3N4K8H9</accession>
<dbReference type="OrthoDB" id="3242359at2759"/>